<gene>
    <name evidence="1" type="ORF">AVEN_172185_1</name>
</gene>
<reference evidence="1 2" key="1">
    <citation type="journal article" date="2019" name="Sci. Rep.">
        <title>Orb-weaving spider Araneus ventricosus genome elucidates the spidroin gene catalogue.</title>
        <authorList>
            <person name="Kono N."/>
            <person name="Nakamura H."/>
            <person name="Ohtoshi R."/>
            <person name="Moran D.A.P."/>
            <person name="Shinohara A."/>
            <person name="Yoshida Y."/>
            <person name="Fujiwara M."/>
            <person name="Mori M."/>
            <person name="Tomita M."/>
            <person name="Arakawa K."/>
        </authorList>
    </citation>
    <scope>NUCLEOTIDE SEQUENCE [LARGE SCALE GENOMIC DNA]</scope>
</reference>
<dbReference type="OrthoDB" id="258392at2759"/>
<dbReference type="Gene3D" id="3.40.50.1240">
    <property type="entry name" value="Phosphoglycerate mutase-like"/>
    <property type="match status" value="1"/>
</dbReference>
<dbReference type="SUPFAM" id="SSF53254">
    <property type="entry name" value="Phosphoglycerate mutase-like"/>
    <property type="match status" value="1"/>
</dbReference>
<sequence>MRTSAGLSYSRIEITKDSRTKCLGSVHESRDEVLASHCNPPRAVYSYQHGPFVTYLHRFGLCLRDRCVCVDNGDPDHYATVFLMTKSFHLMKTSAENLWTWCENIAQNKRSLARLVASTPLSNSVLSFILQILVNSSSVDRCLRSAEALVAAFYAPQGIWKFEEDLNWQPIPVHYLPAEKDKYLSFASFCPRSVTDSKRLYNSRQVQEVFQKHK</sequence>
<name>A0A4Y2TZ95_ARAVE</name>
<dbReference type="Proteomes" id="UP000499080">
    <property type="component" value="Unassembled WGS sequence"/>
</dbReference>
<feature type="non-terminal residue" evidence="1">
    <location>
        <position position="214"/>
    </location>
</feature>
<comment type="caution">
    <text evidence="1">The sequence shown here is derived from an EMBL/GenBank/DDBJ whole genome shotgun (WGS) entry which is preliminary data.</text>
</comment>
<proteinExistence type="predicted"/>
<dbReference type="AlphaFoldDB" id="A0A4Y2TZ95"/>
<protein>
    <submittedName>
        <fullName evidence="1">Uncharacterized protein</fullName>
    </submittedName>
</protein>
<dbReference type="EMBL" id="BGPR01031575">
    <property type="protein sequence ID" value="GBO04740.1"/>
    <property type="molecule type" value="Genomic_DNA"/>
</dbReference>
<keyword evidence="2" id="KW-1185">Reference proteome</keyword>
<dbReference type="InterPro" id="IPR029033">
    <property type="entry name" value="His_PPase_superfam"/>
</dbReference>
<evidence type="ECO:0000313" key="2">
    <source>
        <dbReference type="Proteomes" id="UP000499080"/>
    </source>
</evidence>
<accession>A0A4Y2TZ95</accession>
<dbReference type="GO" id="GO:0016791">
    <property type="term" value="F:phosphatase activity"/>
    <property type="evidence" value="ECO:0007669"/>
    <property type="project" value="UniProtKB-ARBA"/>
</dbReference>
<organism evidence="1 2">
    <name type="scientific">Araneus ventricosus</name>
    <name type="common">Orbweaver spider</name>
    <name type="synonym">Epeira ventricosa</name>
    <dbReference type="NCBI Taxonomy" id="182803"/>
    <lineage>
        <taxon>Eukaryota</taxon>
        <taxon>Metazoa</taxon>
        <taxon>Ecdysozoa</taxon>
        <taxon>Arthropoda</taxon>
        <taxon>Chelicerata</taxon>
        <taxon>Arachnida</taxon>
        <taxon>Araneae</taxon>
        <taxon>Araneomorphae</taxon>
        <taxon>Entelegynae</taxon>
        <taxon>Araneoidea</taxon>
        <taxon>Araneidae</taxon>
        <taxon>Araneus</taxon>
    </lineage>
</organism>
<evidence type="ECO:0000313" key="1">
    <source>
        <dbReference type="EMBL" id="GBO04740.1"/>
    </source>
</evidence>